<gene>
    <name evidence="8" type="ORF">ISU02_18605</name>
</gene>
<feature type="transmembrane region" description="Helical" evidence="6">
    <location>
        <begin position="20"/>
        <end position="39"/>
    </location>
</feature>
<evidence type="ECO:0000256" key="1">
    <source>
        <dbReference type="ARBA" id="ARBA00004651"/>
    </source>
</evidence>
<dbReference type="Proteomes" id="UP000614200">
    <property type="component" value="Unassembled WGS sequence"/>
</dbReference>
<dbReference type="EMBL" id="JADKNH010000013">
    <property type="protein sequence ID" value="MBF4695115.1"/>
    <property type="molecule type" value="Genomic_DNA"/>
</dbReference>
<keyword evidence="2" id="KW-1003">Cell membrane</keyword>
<comment type="caution">
    <text evidence="8">The sequence shown here is derived from an EMBL/GenBank/DDBJ whole genome shotgun (WGS) entry which is preliminary data.</text>
</comment>
<feature type="domain" description="ABC-2 type transporter transmembrane" evidence="7">
    <location>
        <begin position="18"/>
        <end position="365"/>
    </location>
</feature>
<dbReference type="Gene3D" id="3.40.1710.10">
    <property type="entry name" value="abc type-2 transporter like domain"/>
    <property type="match status" value="1"/>
</dbReference>
<evidence type="ECO:0000259" key="7">
    <source>
        <dbReference type="Pfam" id="PF12698"/>
    </source>
</evidence>
<evidence type="ECO:0000256" key="3">
    <source>
        <dbReference type="ARBA" id="ARBA00022692"/>
    </source>
</evidence>
<keyword evidence="5 6" id="KW-0472">Membrane</keyword>
<dbReference type="PANTHER" id="PTHR30294:SF29">
    <property type="entry name" value="MULTIDRUG ABC TRANSPORTER PERMEASE YBHS-RELATED"/>
    <property type="match status" value="1"/>
</dbReference>
<dbReference type="InterPro" id="IPR051449">
    <property type="entry name" value="ABC-2_transporter_component"/>
</dbReference>
<evidence type="ECO:0000313" key="8">
    <source>
        <dbReference type="EMBL" id="MBF4695115.1"/>
    </source>
</evidence>
<feature type="transmembrane region" description="Helical" evidence="6">
    <location>
        <begin position="185"/>
        <end position="207"/>
    </location>
</feature>
<accession>A0ABR9ZYZ8</accession>
<organism evidence="8 9">
    <name type="scientific">Fusibacter ferrireducens</name>
    <dbReference type="NCBI Taxonomy" id="2785058"/>
    <lineage>
        <taxon>Bacteria</taxon>
        <taxon>Bacillati</taxon>
        <taxon>Bacillota</taxon>
        <taxon>Clostridia</taxon>
        <taxon>Eubacteriales</taxon>
        <taxon>Eubacteriales Family XII. Incertae Sedis</taxon>
        <taxon>Fusibacter</taxon>
    </lineage>
</organism>
<dbReference type="InterPro" id="IPR013525">
    <property type="entry name" value="ABC2_TM"/>
</dbReference>
<reference evidence="8 9" key="1">
    <citation type="submission" date="2020-11" db="EMBL/GenBank/DDBJ databases">
        <title>Fusibacter basophilias sp. nov.</title>
        <authorList>
            <person name="Qiu D."/>
        </authorList>
    </citation>
    <scope>NUCLEOTIDE SEQUENCE [LARGE SCALE GENOMIC DNA]</scope>
    <source>
        <strain evidence="8 9">Q10-2</strain>
    </source>
</reference>
<dbReference type="Pfam" id="PF12698">
    <property type="entry name" value="ABC2_membrane_3"/>
    <property type="match status" value="1"/>
</dbReference>
<evidence type="ECO:0000256" key="6">
    <source>
        <dbReference type="SAM" id="Phobius"/>
    </source>
</evidence>
<feature type="transmembrane region" description="Helical" evidence="6">
    <location>
        <begin position="257"/>
        <end position="281"/>
    </location>
</feature>
<keyword evidence="4 6" id="KW-1133">Transmembrane helix</keyword>
<comment type="subcellular location">
    <subcellularLocation>
        <location evidence="1">Cell membrane</location>
        <topology evidence="1">Multi-pass membrane protein</topology>
    </subcellularLocation>
</comment>
<evidence type="ECO:0000313" key="9">
    <source>
        <dbReference type="Proteomes" id="UP000614200"/>
    </source>
</evidence>
<protein>
    <submittedName>
        <fullName evidence="8">ABC transporter permease</fullName>
    </submittedName>
</protein>
<proteinExistence type="predicted"/>
<keyword evidence="3 6" id="KW-0812">Transmembrane</keyword>
<feature type="transmembrane region" description="Helical" evidence="6">
    <location>
        <begin position="219"/>
        <end position="245"/>
    </location>
</feature>
<evidence type="ECO:0000256" key="5">
    <source>
        <dbReference type="ARBA" id="ARBA00023136"/>
    </source>
</evidence>
<feature type="transmembrane region" description="Helical" evidence="6">
    <location>
        <begin position="350"/>
        <end position="368"/>
    </location>
</feature>
<name>A0ABR9ZYZ8_9FIRM</name>
<dbReference type="PANTHER" id="PTHR30294">
    <property type="entry name" value="MEMBRANE COMPONENT OF ABC TRANSPORTER YHHJ-RELATED"/>
    <property type="match status" value="1"/>
</dbReference>
<evidence type="ECO:0000256" key="2">
    <source>
        <dbReference type="ARBA" id="ARBA00022475"/>
    </source>
</evidence>
<dbReference type="RefSeq" id="WP_194703358.1">
    <property type="nucleotide sequence ID" value="NZ_JADKNH010000013.1"/>
</dbReference>
<evidence type="ECO:0000256" key="4">
    <source>
        <dbReference type="ARBA" id="ARBA00022989"/>
    </source>
</evidence>
<sequence length="379" mass="42248">MAFIQSFKAAFQCIFKYKGLLIILFIGPIFLTLLFGGVYSNDYVNDMPIAILDEDASNLSQYVANTFSVSDRFEIAYYPNSRAEMQKLMDDGTIAMGIWIPKDFERSVTAFQSAEIIAIIDGSNNVVAGNAYAQATAIIQTISAGVEMKLIAAKGMSNAMAKNTALVYNVSERILFDPKMTYMNYLMICFFAVFIQQLMMSAMGGIFNRERETLLKGNVLINLIATTSACIVGMTPALIISMVLLKNLFHIPIIGNLWTASLMTLIFMFSLTGPASVLSGLTRDRVKFAQISFMLSVPTLVTSGCVWPLEEMPNMLKIVVQLFWPLIQFAKPLQEVLIKGRAFETVRPQVLSLVVFTIVWTLIGWQVYKRDTISPQNNI</sequence>
<keyword evidence="9" id="KW-1185">Reference proteome</keyword>